<dbReference type="Proteomes" id="UP000324065">
    <property type="component" value="Unassembled WGS sequence"/>
</dbReference>
<reference evidence="2 3" key="1">
    <citation type="submission" date="2019-09" db="EMBL/GenBank/DDBJ databases">
        <title>Genome sequence of Roseospira marina, one of the more divergent members of the non-sulfur purple photosynthetic bacterial family, the Rhodospirillaceae.</title>
        <authorList>
            <person name="Meyer T."/>
            <person name="Kyndt J."/>
        </authorList>
    </citation>
    <scope>NUCLEOTIDE SEQUENCE [LARGE SCALE GENOMIC DNA]</scope>
    <source>
        <strain evidence="2 3">DSM 15113</strain>
    </source>
</reference>
<gene>
    <name evidence="2" type="ORF">F1188_17460</name>
</gene>
<feature type="signal peptide" evidence="1">
    <location>
        <begin position="1"/>
        <end position="22"/>
    </location>
</feature>
<dbReference type="AlphaFoldDB" id="A0A5M6I8T9"/>
<keyword evidence="3" id="KW-1185">Reference proteome</keyword>
<evidence type="ECO:0008006" key="4">
    <source>
        <dbReference type="Google" id="ProtNLM"/>
    </source>
</evidence>
<feature type="chain" id="PRO_5024374527" description="LPS-assembly lipoprotein" evidence="1">
    <location>
        <begin position="23"/>
        <end position="180"/>
    </location>
</feature>
<name>A0A5M6I8T9_9PROT</name>
<dbReference type="InterPro" id="IPR007485">
    <property type="entry name" value="LPS_assembly_LptE"/>
</dbReference>
<sequence length="180" mass="19196">MSRVLHRSGRRALLTASGRALAGAAAFGAAGVLAACGFRPVHGDRGVGGGALTSVAVAIIPERMGQQLRNALLRRLQPGPEPQYEVQASVSLVDQDLGIQRDDRATLGAVHATAIWRLLARVGDGRLRLEAEGVARAAVTYNILENQYATEANRRKAQADMAESLASDIEARLIAYFARR</sequence>
<dbReference type="Gene3D" id="3.30.160.150">
    <property type="entry name" value="Lipoprotein like domain"/>
    <property type="match status" value="1"/>
</dbReference>
<proteinExistence type="predicted"/>
<dbReference type="Pfam" id="PF04390">
    <property type="entry name" value="LptE"/>
    <property type="match status" value="1"/>
</dbReference>
<dbReference type="RefSeq" id="WP_150063732.1">
    <property type="nucleotide sequence ID" value="NZ_JACHII010000022.1"/>
</dbReference>
<dbReference type="PROSITE" id="PS51318">
    <property type="entry name" value="TAT"/>
    <property type="match status" value="1"/>
</dbReference>
<dbReference type="OrthoDB" id="8480109at2"/>
<protein>
    <recommendedName>
        <fullName evidence="4">LPS-assembly lipoprotein</fullName>
    </recommendedName>
</protein>
<evidence type="ECO:0000256" key="1">
    <source>
        <dbReference type="SAM" id="SignalP"/>
    </source>
</evidence>
<keyword evidence="1" id="KW-0732">Signal</keyword>
<dbReference type="GO" id="GO:0043165">
    <property type="term" value="P:Gram-negative-bacterium-type cell outer membrane assembly"/>
    <property type="evidence" value="ECO:0007669"/>
    <property type="project" value="InterPro"/>
</dbReference>
<evidence type="ECO:0000313" key="2">
    <source>
        <dbReference type="EMBL" id="KAA5604169.1"/>
    </source>
</evidence>
<dbReference type="GO" id="GO:0019867">
    <property type="term" value="C:outer membrane"/>
    <property type="evidence" value="ECO:0007669"/>
    <property type="project" value="InterPro"/>
</dbReference>
<comment type="caution">
    <text evidence="2">The sequence shown here is derived from an EMBL/GenBank/DDBJ whole genome shotgun (WGS) entry which is preliminary data.</text>
</comment>
<organism evidence="2 3">
    <name type="scientific">Roseospira marina</name>
    <dbReference type="NCBI Taxonomy" id="140057"/>
    <lineage>
        <taxon>Bacteria</taxon>
        <taxon>Pseudomonadati</taxon>
        <taxon>Pseudomonadota</taxon>
        <taxon>Alphaproteobacteria</taxon>
        <taxon>Rhodospirillales</taxon>
        <taxon>Rhodospirillaceae</taxon>
        <taxon>Roseospira</taxon>
    </lineage>
</organism>
<dbReference type="EMBL" id="VWPJ01000022">
    <property type="protein sequence ID" value="KAA5604169.1"/>
    <property type="molecule type" value="Genomic_DNA"/>
</dbReference>
<evidence type="ECO:0000313" key="3">
    <source>
        <dbReference type="Proteomes" id="UP000324065"/>
    </source>
</evidence>
<dbReference type="InterPro" id="IPR006311">
    <property type="entry name" value="TAT_signal"/>
</dbReference>
<accession>A0A5M6I8T9</accession>